<evidence type="ECO:0000313" key="1">
    <source>
        <dbReference type="EMBL" id="SPH21001.1"/>
    </source>
</evidence>
<protein>
    <recommendedName>
        <fullName evidence="3">ArsR family transcriptional regulator</fullName>
    </recommendedName>
</protein>
<reference evidence="1 2" key="1">
    <citation type="submission" date="2018-03" db="EMBL/GenBank/DDBJ databases">
        <authorList>
            <person name="Keele B.F."/>
        </authorList>
    </citation>
    <scope>NUCLEOTIDE SEQUENCE [LARGE SCALE GENOMIC DNA]</scope>
    <source>
        <strain evidence="1 2">CECT 8599</strain>
    </source>
</reference>
<dbReference type="Proteomes" id="UP000244880">
    <property type="component" value="Unassembled WGS sequence"/>
</dbReference>
<evidence type="ECO:0008006" key="3">
    <source>
        <dbReference type="Google" id="ProtNLM"/>
    </source>
</evidence>
<gene>
    <name evidence="1" type="ORF">ASD8599_01742</name>
</gene>
<name>A0A2R8BDA4_9RHOB</name>
<proteinExistence type="predicted"/>
<dbReference type="EMBL" id="OMOR01000001">
    <property type="protein sequence ID" value="SPH21001.1"/>
    <property type="molecule type" value="Genomic_DNA"/>
</dbReference>
<dbReference type="OrthoDB" id="7855192at2"/>
<sequence length="99" mass="10884">MSDYAKQLRQHRRLTILKLLHEIPEYTSNASLLTEGCNRFGVTTSRAQMSTELAWLSEQGFVALSGTADFQVAKATQSGVDVALGRARHPEVQRPGPDA</sequence>
<organism evidence="1 2">
    <name type="scientific">Ascidiaceihabitans donghaensis</name>
    <dbReference type="NCBI Taxonomy" id="1510460"/>
    <lineage>
        <taxon>Bacteria</taxon>
        <taxon>Pseudomonadati</taxon>
        <taxon>Pseudomonadota</taxon>
        <taxon>Alphaproteobacteria</taxon>
        <taxon>Rhodobacterales</taxon>
        <taxon>Paracoccaceae</taxon>
        <taxon>Ascidiaceihabitans</taxon>
    </lineage>
</organism>
<accession>A0A2R8BDA4</accession>
<evidence type="ECO:0000313" key="2">
    <source>
        <dbReference type="Proteomes" id="UP000244880"/>
    </source>
</evidence>
<keyword evidence="2" id="KW-1185">Reference proteome</keyword>
<dbReference type="RefSeq" id="WP_108828132.1">
    <property type="nucleotide sequence ID" value="NZ_OMOR01000001.1"/>
</dbReference>
<dbReference type="AlphaFoldDB" id="A0A2R8BDA4"/>